<evidence type="ECO:0000313" key="2">
    <source>
        <dbReference type="EMBL" id="GBG84365.1"/>
    </source>
</evidence>
<feature type="region of interest" description="Disordered" evidence="1">
    <location>
        <begin position="263"/>
        <end position="284"/>
    </location>
</feature>
<gene>
    <name evidence="2" type="ORF">CBR_g38337</name>
</gene>
<dbReference type="Gene3D" id="2.40.70.10">
    <property type="entry name" value="Acid Proteases"/>
    <property type="match status" value="1"/>
</dbReference>
<dbReference type="EMBL" id="BFEA01000473">
    <property type="protein sequence ID" value="GBG84365.1"/>
    <property type="molecule type" value="Genomic_DNA"/>
</dbReference>
<dbReference type="Proteomes" id="UP000265515">
    <property type="component" value="Unassembled WGS sequence"/>
</dbReference>
<organism evidence="2 3">
    <name type="scientific">Chara braunii</name>
    <name type="common">Braun's stonewort</name>
    <dbReference type="NCBI Taxonomy" id="69332"/>
    <lineage>
        <taxon>Eukaryota</taxon>
        <taxon>Viridiplantae</taxon>
        <taxon>Streptophyta</taxon>
        <taxon>Charophyceae</taxon>
        <taxon>Charales</taxon>
        <taxon>Characeae</taxon>
        <taxon>Chara</taxon>
    </lineage>
</organism>
<feature type="compositionally biased region" description="Basic and acidic residues" evidence="1">
    <location>
        <begin position="267"/>
        <end position="276"/>
    </location>
</feature>
<evidence type="ECO:0000256" key="1">
    <source>
        <dbReference type="SAM" id="MobiDB-lite"/>
    </source>
</evidence>
<dbReference type="Pfam" id="PF08284">
    <property type="entry name" value="RVP_2"/>
    <property type="match status" value="1"/>
</dbReference>
<protein>
    <submittedName>
        <fullName evidence="2">Uncharacterized protein</fullName>
    </submittedName>
</protein>
<dbReference type="CDD" id="cd00303">
    <property type="entry name" value="retropepsin_like"/>
    <property type="match status" value="1"/>
</dbReference>
<accession>A0A388LQ45</accession>
<name>A0A388LQ45_CHABU</name>
<evidence type="ECO:0000313" key="3">
    <source>
        <dbReference type="Proteomes" id="UP000265515"/>
    </source>
</evidence>
<dbReference type="AlphaFoldDB" id="A0A388LQ45"/>
<dbReference type="InterPro" id="IPR021109">
    <property type="entry name" value="Peptidase_aspartic_dom_sf"/>
</dbReference>
<dbReference type="Gramene" id="GBG84365">
    <property type="protein sequence ID" value="GBG84365"/>
    <property type="gene ID" value="CBR_g38337"/>
</dbReference>
<keyword evidence="3" id="KW-1185">Reference proteome</keyword>
<sequence length="617" mass="69596">MRQERAQGRTKLIFFKLYMNGRYIRVLADCGATANYFSPHDIRKARLGMKQVTLQKPCRTQVGNQEVVTSTHAVKGVRTTFDADRTITHELNFYALDQCPFDAIIGLGWLQAQCERTMWIDSQFMVKDAMGIERPVLLDEPHESQSVKTRTSQVPHQFRLMSMEQDTGALPRRSARIAVHARPAVPPRPKRFSRRTTPAASSTALIVQDTTGDFPACPVREASESWADYRGRRQAFTDGVAAAEAQQTAAEAERQRLANKATAKAQRTAETDEVARNRRNAASTESLIASEHQWTTLLQDMIFVPTETQAEPTQAEAEKSNLATVMLNIMRGVIWNNKLLQAHLHADRQQRQQYQQDLAAVTADVRDAEVQQQQQQQLVNSTIARINGIEAKASATPGCTTNATKQINERIDLVVTIIGDIGVFNGQGTISSTVAAIKTDITKLQTRPDAAAKTFKMPHFDICKFDDYNKSDALTWWQRFLTEASCRTIPANDMLKALYLQQIGGAQAWMNHLAATHKCTIAELHTHITWKEFEQLWFTRFMVRNVVKAAMNEVYTCSQGNMPTRDWTTKWQKIVTTPGFDLSFPNQRSEFFSRSCAGLRSAFGNEYDYTTFQAILD</sequence>
<comment type="caution">
    <text evidence="2">The sequence shown here is derived from an EMBL/GenBank/DDBJ whole genome shotgun (WGS) entry which is preliminary data.</text>
</comment>
<reference evidence="2 3" key="1">
    <citation type="journal article" date="2018" name="Cell">
        <title>The Chara Genome: Secondary Complexity and Implications for Plant Terrestrialization.</title>
        <authorList>
            <person name="Nishiyama T."/>
            <person name="Sakayama H."/>
            <person name="Vries J.D."/>
            <person name="Buschmann H."/>
            <person name="Saint-Marcoux D."/>
            <person name="Ullrich K.K."/>
            <person name="Haas F.B."/>
            <person name="Vanderstraeten L."/>
            <person name="Becker D."/>
            <person name="Lang D."/>
            <person name="Vosolsobe S."/>
            <person name="Rombauts S."/>
            <person name="Wilhelmsson P.K.I."/>
            <person name="Janitza P."/>
            <person name="Kern R."/>
            <person name="Heyl A."/>
            <person name="Rumpler F."/>
            <person name="Villalobos L.I.A.C."/>
            <person name="Clay J.M."/>
            <person name="Skokan R."/>
            <person name="Toyoda A."/>
            <person name="Suzuki Y."/>
            <person name="Kagoshima H."/>
            <person name="Schijlen E."/>
            <person name="Tajeshwar N."/>
            <person name="Catarino B."/>
            <person name="Hetherington A.J."/>
            <person name="Saltykova A."/>
            <person name="Bonnot C."/>
            <person name="Breuninger H."/>
            <person name="Symeonidi A."/>
            <person name="Radhakrishnan G.V."/>
            <person name="Van Nieuwerburgh F."/>
            <person name="Deforce D."/>
            <person name="Chang C."/>
            <person name="Karol K.G."/>
            <person name="Hedrich R."/>
            <person name="Ulvskov P."/>
            <person name="Glockner G."/>
            <person name="Delwiche C.F."/>
            <person name="Petrasek J."/>
            <person name="Van de Peer Y."/>
            <person name="Friml J."/>
            <person name="Beilby M."/>
            <person name="Dolan L."/>
            <person name="Kohara Y."/>
            <person name="Sugano S."/>
            <person name="Fujiyama A."/>
            <person name="Delaux P.-M."/>
            <person name="Quint M."/>
            <person name="TheiBen G."/>
            <person name="Hagemann M."/>
            <person name="Harholt J."/>
            <person name="Dunand C."/>
            <person name="Zachgo S."/>
            <person name="Langdale J."/>
            <person name="Maumus F."/>
            <person name="Straeten D.V.D."/>
            <person name="Gould S.B."/>
            <person name="Rensing S.A."/>
        </authorList>
    </citation>
    <scope>NUCLEOTIDE SEQUENCE [LARGE SCALE GENOMIC DNA]</scope>
    <source>
        <strain evidence="2 3">S276</strain>
    </source>
</reference>
<proteinExistence type="predicted"/>
<feature type="region of interest" description="Disordered" evidence="1">
    <location>
        <begin position="183"/>
        <end position="202"/>
    </location>
</feature>